<comment type="caution">
    <text evidence="8">The sequence shown here is derived from an EMBL/GenBank/DDBJ whole genome shotgun (WGS) entry which is preliminary data.</text>
</comment>
<keyword evidence="4 7" id="KW-0489">Methyltransferase</keyword>
<feature type="active site" evidence="7">
    <location>
        <position position="62"/>
    </location>
</feature>
<comment type="catalytic activity">
    <reaction evidence="7">
        <text>[protein]-L-isoaspartate + S-adenosyl-L-methionine = [protein]-L-isoaspartate alpha-methyl ester + S-adenosyl-L-homocysteine</text>
        <dbReference type="Rhea" id="RHEA:12705"/>
        <dbReference type="Rhea" id="RHEA-COMP:12143"/>
        <dbReference type="Rhea" id="RHEA-COMP:12144"/>
        <dbReference type="ChEBI" id="CHEBI:57856"/>
        <dbReference type="ChEBI" id="CHEBI:59789"/>
        <dbReference type="ChEBI" id="CHEBI:90596"/>
        <dbReference type="ChEBI" id="CHEBI:90598"/>
        <dbReference type="EC" id="2.1.1.77"/>
    </reaction>
</comment>
<evidence type="ECO:0000313" key="8">
    <source>
        <dbReference type="EMBL" id="HGK28603.1"/>
    </source>
</evidence>
<name>A0A7C4CBX6_UNCW3</name>
<reference evidence="8" key="1">
    <citation type="journal article" date="2020" name="mSystems">
        <title>Genome- and Community-Level Interaction Insights into Carbon Utilization and Element Cycling Functions of Hydrothermarchaeota in Hydrothermal Sediment.</title>
        <authorList>
            <person name="Zhou Z."/>
            <person name="Liu Y."/>
            <person name="Xu W."/>
            <person name="Pan J."/>
            <person name="Luo Z.H."/>
            <person name="Li M."/>
        </authorList>
    </citation>
    <scope>NUCLEOTIDE SEQUENCE [LARGE SCALE GENOMIC DNA]</scope>
    <source>
        <strain evidence="8">SpSt-488</strain>
    </source>
</reference>
<evidence type="ECO:0000256" key="1">
    <source>
        <dbReference type="ARBA" id="ARBA00004496"/>
    </source>
</evidence>
<dbReference type="InterPro" id="IPR000682">
    <property type="entry name" value="PCMT"/>
</dbReference>
<keyword evidence="6 7" id="KW-0949">S-adenosyl-L-methionine</keyword>
<dbReference type="FunFam" id="3.40.50.150:FF:000010">
    <property type="entry name" value="Protein-L-isoaspartate O-methyltransferase"/>
    <property type="match status" value="1"/>
</dbReference>
<dbReference type="Gene3D" id="3.40.50.150">
    <property type="entry name" value="Vaccinia Virus protein VP39"/>
    <property type="match status" value="1"/>
</dbReference>
<evidence type="ECO:0000256" key="3">
    <source>
        <dbReference type="ARBA" id="ARBA00022490"/>
    </source>
</evidence>
<dbReference type="PANTHER" id="PTHR11579">
    <property type="entry name" value="PROTEIN-L-ISOASPARTATE O-METHYLTRANSFERASE"/>
    <property type="match status" value="1"/>
</dbReference>
<dbReference type="InterPro" id="IPR029063">
    <property type="entry name" value="SAM-dependent_MTases_sf"/>
</dbReference>
<evidence type="ECO:0000256" key="6">
    <source>
        <dbReference type="ARBA" id="ARBA00022691"/>
    </source>
</evidence>
<dbReference type="GO" id="GO:0030091">
    <property type="term" value="P:protein repair"/>
    <property type="evidence" value="ECO:0007669"/>
    <property type="project" value="UniProtKB-UniRule"/>
</dbReference>
<evidence type="ECO:0000256" key="4">
    <source>
        <dbReference type="ARBA" id="ARBA00022603"/>
    </source>
</evidence>
<gene>
    <name evidence="7" type="primary">pcm</name>
    <name evidence="8" type="ORF">ENS41_06570</name>
</gene>
<comment type="similarity">
    <text evidence="2 7">Belongs to the methyltransferase superfamily. L-isoaspartyl/D-aspartyl protein methyltransferase family.</text>
</comment>
<accession>A0A7C4CBX6</accession>
<keyword evidence="5 7" id="KW-0808">Transferase</keyword>
<dbReference type="PANTHER" id="PTHR11579:SF0">
    <property type="entry name" value="PROTEIN-L-ISOASPARTATE(D-ASPARTATE) O-METHYLTRANSFERASE"/>
    <property type="match status" value="1"/>
</dbReference>
<dbReference type="NCBIfam" id="NF001453">
    <property type="entry name" value="PRK00312.1"/>
    <property type="match status" value="1"/>
</dbReference>
<sequence length="215" mass="23769">MVDLALARRRMVEEQIETRGITNGRVLAAMRDVPRHMFVPESQQHHAYEDHPLPIGYGQTISQPYIVAAMVDALELKEDHRVLEIGTGSGYQTAVLARLAGMVYSVEVIPALSLAARRVLQQLDFRNVRLKVGDGHEGWPEFAPFDRVVVSAAAQTMPFGLVEQLGQGGRIVVPVGSESGQVLMVGVKRGARLIQRPLMQCVFVPFVRPEHAEAR</sequence>
<dbReference type="Pfam" id="PF01135">
    <property type="entry name" value="PCMT"/>
    <property type="match status" value="1"/>
</dbReference>
<dbReference type="HAMAP" id="MF_00090">
    <property type="entry name" value="PIMT"/>
    <property type="match status" value="1"/>
</dbReference>
<dbReference type="EC" id="2.1.1.77" evidence="7"/>
<dbReference type="GO" id="GO:0032259">
    <property type="term" value="P:methylation"/>
    <property type="evidence" value="ECO:0007669"/>
    <property type="project" value="UniProtKB-KW"/>
</dbReference>
<comment type="function">
    <text evidence="7">Catalyzes the methyl esterification of L-isoaspartyl residues in peptides and proteins that result from spontaneous decomposition of normal L-aspartyl and L-asparaginyl residues. It plays a role in the repair and/or degradation of damaged proteins.</text>
</comment>
<dbReference type="GO" id="GO:0005737">
    <property type="term" value="C:cytoplasm"/>
    <property type="evidence" value="ECO:0007669"/>
    <property type="project" value="UniProtKB-SubCell"/>
</dbReference>
<comment type="subcellular location">
    <subcellularLocation>
        <location evidence="1 7">Cytoplasm</location>
    </subcellularLocation>
</comment>
<dbReference type="NCBIfam" id="TIGR00080">
    <property type="entry name" value="pimt"/>
    <property type="match status" value="1"/>
</dbReference>
<evidence type="ECO:0000256" key="2">
    <source>
        <dbReference type="ARBA" id="ARBA00005369"/>
    </source>
</evidence>
<dbReference type="EMBL" id="DSUT01000141">
    <property type="protein sequence ID" value="HGK28603.1"/>
    <property type="molecule type" value="Genomic_DNA"/>
</dbReference>
<dbReference type="GO" id="GO:0004719">
    <property type="term" value="F:protein-L-isoaspartate (D-aspartate) O-methyltransferase activity"/>
    <property type="evidence" value="ECO:0007669"/>
    <property type="project" value="UniProtKB-UniRule"/>
</dbReference>
<organism evidence="8">
    <name type="scientific">candidate division WOR-3 bacterium</name>
    <dbReference type="NCBI Taxonomy" id="2052148"/>
    <lineage>
        <taxon>Bacteria</taxon>
        <taxon>Bacteria division WOR-3</taxon>
    </lineage>
</organism>
<proteinExistence type="inferred from homology"/>
<evidence type="ECO:0000256" key="5">
    <source>
        <dbReference type="ARBA" id="ARBA00022679"/>
    </source>
</evidence>
<keyword evidence="3 7" id="KW-0963">Cytoplasm</keyword>
<dbReference type="CDD" id="cd02440">
    <property type="entry name" value="AdoMet_MTases"/>
    <property type="match status" value="1"/>
</dbReference>
<evidence type="ECO:0000256" key="7">
    <source>
        <dbReference type="HAMAP-Rule" id="MF_00090"/>
    </source>
</evidence>
<dbReference type="AlphaFoldDB" id="A0A7C4CBX6"/>
<protein>
    <recommendedName>
        <fullName evidence="7">Protein-L-isoaspartate O-methyltransferase</fullName>
        <ecNumber evidence="7">2.1.1.77</ecNumber>
    </recommendedName>
    <alternativeName>
        <fullName evidence="7">L-isoaspartyl protein carboxyl methyltransferase</fullName>
    </alternativeName>
    <alternativeName>
        <fullName evidence="7">Protein L-isoaspartyl methyltransferase</fullName>
    </alternativeName>
    <alternativeName>
        <fullName evidence="7">Protein-beta-aspartate methyltransferase</fullName>
        <shortName evidence="7">PIMT</shortName>
    </alternativeName>
</protein>
<dbReference type="SUPFAM" id="SSF53335">
    <property type="entry name" value="S-adenosyl-L-methionine-dependent methyltransferases"/>
    <property type="match status" value="1"/>
</dbReference>